<gene>
    <name evidence="2" type="ORF">E7Z75_01785</name>
</gene>
<keyword evidence="1" id="KW-0812">Transmembrane</keyword>
<proteinExistence type="predicted"/>
<organism evidence="2 3">
    <name type="scientific">Methanobrevibacter olleyae</name>
    <dbReference type="NCBI Taxonomy" id="294671"/>
    <lineage>
        <taxon>Archaea</taxon>
        <taxon>Methanobacteriati</taxon>
        <taxon>Methanobacteriota</taxon>
        <taxon>Methanomada group</taxon>
        <taxon>Methanobacteria</taxon>
        <taxon>Methanobacteriales</taxon>
        <taxon>Methanobacteriaceae</taxon>
        <taxon>Methanobrevibacter</taxon>
    </lineage>
</organism>
<dbReference type="AlphaFoldDB" id="A0A8T3VPG7"/>
<comment type="caution">
    <text evidence="2">The sequence shown here is derived from an EMBL/GenBank/DDBJ whole genome shotgun (WGS) entry which is preliminary data.</text>
</comment>
<name>A0A8T3VPG7_METOL</name>
<reference evidence="2" key="1">
    <citation type="submission" date="2019-04" db="EMBL/GenBank/DDBJ databases">
        <title>Evolution of Biomass-Degrading Anaerobic Consortia Revealed by Metagenomics.</title>
        <authorList>
            <person name="Peng X."/>
        </authorList>
    </citation>
    <scope>NUCLEOTIDE SEQUENCE</scope>
    <source>
        <strain evidence="2">SIG14</strain>
    </source>
</reference>
<evidence type="ECO:0000313" key="2">
    <source>
        <dbReference type="EMBL" id="MBE6511870.1"/>
    </source>
</evidence>
<accession>A0A8T3VPG7</accession>
<dbReference type="Proteomes" id="UP000732619">
    <property type="component" value="Unassembled WGS sequence"/>
</dbReference>
<feature type="transmembrane region" description="Helical" evidence="1">
    <location>
        <begin position="63"/>
        <end position="85"/>
    </location>
</feature>
<dbReference type="EMBL" id="SUTG01000004">
    <property type="protein sequence ID" value="MBE6511870.1"/>
    <property type="molecule type" value="Genomic_DNA"/>
</dbReference>
<evidence type="ECO:0000256" key="1">
    <source>
        <dbReference type="SAM" id="Phobius"/>
    </source>
</evidence>
<keyword evidence="1" id="KW-1133">Transmembrane helix</keyword>
<keyword evidence="1" id="KW-0472">Membrane</keyword>
<feature type="transmembrane region" description="Helical" evidence="1">
    <location>
        <begin position="97"/>
        <end position="114"/>
    </location>
</feature>
<evidence type="ECO:0000313" key="3">
    <source>
        <dbReference type="Proteomes" id="UP000732619"/>
    </source>
</evidence>
<protein>
    <submittedName>
        <fullName evidence="2">Zinc-ribbon domain-containing protein</fullName>
    </submittedName>
</protein>
<sequence>MTFCPSCGAEKKEGSKFCHNCGYDFTNVGAEVNSNPNSNSNTQATPNSIPNVQSENSYTFSKILGYLCAILIPLFGLIFGVYLYTRAEDNAKKHGKIIIGLSIFIWAISALLIAS</sequence>